<evidence type="ECO:0000313" key="3">
    <source>
        <dbReference type="Proteomes" id="UP001499852"/>
    </source>
</evidence>
<dbReference type="Proteomes" id="UP001499852">
    <property type="component" value="Unassembled WGS sequence"/>
</dbReference>
<sequence>MRSGRIIAQLASKTPAAIKSPAKDEKGEDLRGANDMATECSSMHIGTEFQNKTLFLRKVPALPR</sequence>
<comment type="caution">
    <text evidence="2">The sequence shown here is derived from an EMBL/GenBank/DDBJ whole genome shotgun (WGS) entry which is preliminary data.</text>
</comment>
<gene>
    <name evidence="2" type="ORF">GCM10023213_36910</name>
</gene>
<dbReference type="EMBL" id="BAABIA010000008">
    <property type="protein sequence ID" value="GAA5145383.1"/>
    <property type="molecule type" value="Genomic_DNA"/>
</dbReference>
<feature type="compositionally biased region" description="Basic and acidic residues" evidence="1">
    <location>
        <begin position="21"/>
        <end position="30"/>
    </location>
</feature>
<organism evidence="2 3">
    <name type="scientific">Prosthecobacter algae</name>
    <dbReference type="NCBI Taxonomy" id="1144682"/>
    <lineage>
        <taxon>Bacteria</taxon>
        <taxon>Pseudomonadati</taxon>
        <taxon>Verrucomicrobiota</taxon>
        <taxon>Verrucomicrobiia</taxon>
        <taxon>Verrucomicrobiales</taxon>
        <taxon>Verrucomicrobiaceae</taxon>
        <taxon>Prosthecobacter</taxon>
    </lineage>
</organism>
<name>A0ABP9PID0_9BACT</name>
<accession>A0ABP9PID0</accession>
<evidence type="ECO:0000256" key="1">
    <source>
        <dbReference type="SAM" id="MobiDB-lite"/>
    </source>
</evidence>
<proteinExistence type="predicted"/>
<keyword evidence="3" id="KW-1185">Reference proteome</keyword>
<protein>
    <submittedName>
        <fullName evidence="2">Uncharacterized protein</fullName>
    </submittedName>
</protein>
<reference evidence="3" key="1">
    <citation type="journal article" date="2019" name="Int. J. Syst. Evol. Microbiol.">
        <title>The Global Catalogue of Microorganisms (GCM) 10K type strain sequencing project: providing services to taxonomists for standard genome sequencing and annotation.</title>
        <authorList>
            <consortium name="The Broad Institute Genomics Platform"/>
            <consortium name="The Broad Institute Genome Sequencing Center for Infectious Disease"/>
            <person name="Wu L."/>
            <person name="Ma J."/>
        </authorList>
    </citation>
    <scope>NUCLEOTIDE SEQUENCE [LARGE SCALE GENOMIC DNA]</scope>
    <source>
        <strain evidence="3">JCM 18053</strain>
    </source>
</reference>
<evidence type="ECO:0000313" key="2">
    <source>
        <dbReference type="EMBL" id="GAA5145383.1"/>
    </source>
</evidence>
<feature type="region of interest" description="Disordered" evidence="1">
    <location>
        <begin position="1"/>
        <end position="30"/>
    </location>
</feature>